<dbReference type="GO" id="GO:0005886">
    <property type="term" value="C:plasma membrane"/>
    <property type="evidence" value="ECO:0007669"/>
    <property type="project" value="UniProtKB-SubCell"/>
</dbReference>
<dbReference type="EMBL" id="CP063078">
    <property type="protein sequence ID" value="QOQ86916.1"/>
    <property type="molecule type" value="Genomic_DNA"/>
</dbReference>
<keyword evidence="4 6" id="KW-1133">Transmembrane helix</keyword>
<feature type="transmembrane region" description="Helical" evidence="6">
    <location>
        <begin position="161"/>
        <end position="183"/>
    </location>
</feature>
<reference evidence="7 8" key="1">
    <citation type="submission" date="2020-10" db="EMBL/GenBank/DDBJ databases">
        <title>Campylobacter and Helicobacter PacBio genomes.</title>
        <authorList>
            <person name="Lane C."/>
        </authorList>
    </citation>
    <scope>NUCLEOTIDE SEQUENCE [LARGE SCALE GENOMIC DNA]</scope>
    <source>
        <strain evidence="7 8">2016D-0077</strain>
    </source>
</reference>
<evidence type="ECO:0000256" key="3">
    <source>
        <dbReference type="ARBA" id="ARBA00022692"/>
    </source>
</evidence>
<sequence length="268" mass="31615">MVWKKLKNYMNKAYDAELFYYASSLSFNTILSIIPLFLLSFSIFTQLPSFTEYYEKAKNFIIQSLLPAHQDAISSYIEQFLSNSVNLGILGLVAIIFTTIMFFDNYSYIVSKLTDTKQNSFWKDFSKYWTLITLAPFGLGVSFYLSAKFEQILNQSFVTSWINLAFILPYLIIWIIFLVTYMISINSKFTLKNILISSFITSLVWNISKYIFIGYTFYNKTYMSLYGSFSVLFFALLWIYISWIIFLYGFKIYIYLESKEKRIDNIKL</sequence>
<proteinExistence type="predicted"/>
<keyword evidence="8" id="KW-1185">Reference proteome</keyword>
<dbReference type="NCBIfam" id="TIGR00765">
    <property type="entry name" value="yihY_not_rbn"/>
    <property type="match status" value="1"/>
</dbReference>
<accession>A0A7M1LGA9</accession>
<gene>
    <name evidence="7" type="ORF">IMC76_06795</name>
</gene>
<organism evidence="7 8">
    <name type="scientific">Campylobacter corcagiensis</name>
    <dbReference type="NCBI Taxonomy" id="1448857"/>
    <lineage>
        <taxon>Bacteria</taxon>
        <taxon>Pseudomonadati</taxon>
        <taxon>Campylobacterota</taxon>
        <taxon>Epsilonproteobacteria</taxon>
        <taxon>Campylobacterales</taxon>
        <taxon>Campylobacteraceae</taxon>
        <taxon>Campylobacter</taxon>
    </lineage>
</organism>
<dbReference type="Proteomes" id="UP000594749">
    <property type="component" value="Chromosome"/>
</dbReference>
<feature type="transmembrane region" description="Helical" evidence="6">
    <location>
        <begin position="128"/>
        <end position="149"/>
    </location>
</feature>
<dbReference type="PANTHER" id="PTHR30213:SF0">
    <property type="entry name" value="UPF0761 MEMBRANE PROTEIN YIHY"/>
    <property type="match status" value="1"/>
</dbReference>
<keyword evidence="3 6" id="KW-0812">Transmembrane</keyword>
<dbReference type="Pfam" id="PF03631">
    <property type="entry name" value="Virul_fac_BrkB"/>
    <property type="match status" value="1"/>
</dbReference>
<feature type="transmembrane region" description="Helical" evidence="6">
    <location>
        <begin position="195"/>
        <end position="218"/>
    </location>
</feature>
<feature type="transmembrane region" description="Helical" evidence="6">
    <location>
        <begin position="230"/>
        <end position="256"/>
    </location>
</feature>
<evidence type="ECO:0000256" key="4">
    <source>
        <dbReference type="ARBA" id="ARBA00022989"/>
    </source>
</evidence>
<evidence type="ECO:0000313" key="7">
    <source>
        <dbReference type="EMBL" id="QOQ86916.1"/>
    </source>
</evidence>
<evidence type="ECO:0000256" key="5">
    <source>
        <dbReference type="ARBA" id="ARBA00023136"/>
    </source>
</evidence>
<comment type="subcellular location">
    <subcellularLocation>
        <location evidence="1">Cell membrane</location>
        <topology evidence="1">Multi-pass membrane protein</topology>
    </subcellularLocation>
</comment>
<dbReference type="PIRSF" id="PIRSF035875">
    <property type="entry name" value="RNase_BN"/>
    <property type="match status" value="1"/>
</dbReference>
<dbReference type="InterPro" id="IPR017039">
    <property type="entry name" value="Virul_fac_BrkB"/>
</dbReference>
<dbReference type="RefSeq" id="WP_034971529.1">
    <property type="nucleotide sequence ID" value="NZ_CP063078.1"/>
</dbReference>
<evidence type="ECO:0000256" key="1">
    <source>
        <dbReference type="ARBA" id="ARBA00004651"/>
    </source>
</evidence>
<dbReference type="OrthoDB" id="5372455at2"/>
<evidence type="ECO:0000313" key="8">
    <source>
        <dbReference type="Proteomes" id="UP000594749"/>
    </source>
</evidence>
<dbReference type="AlphaFoldDB" id="A0A7M1LGA9"/>
<protein>
    <submittedName>
        <fullName evidence="7">YihY family inner membrane protein</fullName>
    </submittedName>
</protein>
<evidence type="ECO:0000256" key="6">
    <source>
        <dbReference type="SAM" id="Phobius"/>
    </source>
</evidence>
<dbReference type="PANTHER" id="PTHR30213">
    <property type="entry name" value="INNER MEMBRANE PROTEIN YHJD"/>
    <property type="match status" value="1"/>
</dbReference>
<feature type="transmembrane region" description="Helical" evidence="6">
    <location>
        <begin position="87"/>
        <end position="107"/>
    </location>
</feature>
<keyword evidence="5 6" id="KW-0472">Membrane</keyword>
<feature type="transmembrane region" description="Helical" evidence="6">
    <location>
        <begin position="20"/>
        <end position="44"/>
    </location>
</feature>
<evidence type="ECO:0000256" key="2">
    <source>
        <dbReference type="ARBA" id="ARBA00022475"/>
    </source>
</evidence>
<keyword evidence="2" id="KW-1003">Cell membrane</keyword>
<name>A0A7M1LGA9_9BACT</name>